<keyword evidence="4" id="KW-1185">Reference proteome</keyword>
<reference evidence="3" key="1">
    <citation type="submission" date="2020-06" db="EMBL/GenBank/DDBJ databases">
        <authorList>
            <person name="Li T."/>
            <person name="Hu X."/>
            <person name="Zhang T."/>
            <person name="Song X."/>
            <person name="Zhang H."/>
            <person name="Dai N."/>
            <person name="Sheng W."/>
            <person name="Hou X."/>
            <person name="Wei L."/>
        </authorList>
    </citation>
    <scope>NUCLEOTIDE SEQUENCE</scope>
    <source>
        <strain evidence="3">3651</strain>
        <tissue evidence="3">Leaf</tissue>
    </source>
</reference>
<feature type="coiled-coil region" evidence="1">
    <location>
        <begin position="416"/>
        <end position="443"/>
    </location>
</feature>
<dbReference type="AlphaFoldDB" id="A0AAE2C7Z3"/>
<reference evidence="3" key="2">
    <citation type="journal article" date="2024" name="Plant">
        <title>Genomic evolution and insights into agronomic trait innovations of Sesamum species.</title>
        <authorList>
            <person name="Miao H."/>
            <person name="Wang L."/>
            <person name="Qu L."/>
            <person name="Liu H."/>
            <person name="Sun Y."/>
            <person name="Le M."/>
            <person name="Wang Q."/>
            <person name="Wei S."/>
            <person name="Zheng Y."/>
            <person name="Lin W."/>
            <person name="Duan Y."/>
            <person name="Cao H."/>
            <person name="Xiong S."/>
            <person name="Wang X."/>
            <person name="Wei L."/>
            <person name="Li C."/>
            <person name="Ma Q."/>
            <person name="Ju M."/>
            <person name="Zhao R."/>
            <person name="Li G."/>
            <person name="Mu C."/>
            <person name="Tian Q."/>
            <person name="Mei H."/>
            <person name="Zhang T."/>
            <person name="Gao T."/>
            <person name="Zhang H."/>
        </authorList>
    </citation>
    <scope>NUCLEOTIDE SEQUENCE</scope>
    <source>
        <strain evidence="3">3651</strain>
    </source>
</reference>
<sequence length="454" mass="49353">MTHRTRASSSKEPSPYVANEISPDCFVVISSISPKMSAKSIVRTINLLGLHEGYEVVTPIEYQRANNLSPGCLAMYAAQCMSGLRFSLHPFLVELLGALGIPPSQLNPISYRLVVGLVLCCQLYHIEPSLENFLGVLSPRLTPGECFFHFSPRPSLVFIHEKPSSYGAWKSRFFFVRKAEWEAKALVEKDLLIVAGIHPEPDTYTGLESRYFRLRKYHDESSCRPQILPENLLVNPLSSSSTRSGSATPSEIQSSGRGQSPSLTPFVVSPSSTSPSSVPSQHADAPFDTPVIEVETSPKADTTPTPSSPLFVLLSEVGSSSQKRPRIEDVPQGKEASPAGPAQAAPPSFPLPVMTPQFSPKAGVSNMCKVVNKGDVESLSGRSMEGLGHLLLSQAAMTLAIIVAIIERHDKMRVDLGAALSQLKGARAQMEELKKRVADEESMFQKEVTALRAI</sequence>
<accession>A0AAE2C7Z3</accession>
<evidence type="ECO:0000256" key="2">
    <source>
        <dbReference type="SAM" id="MobiDB-lite"/>
    </source>
</evidence>
<feature type="region of interest" description="Disordered" evidence="2">
    <location>
        <begin position="235"/>
        <end position="285"/>
    </location>
</feature>
<name>A0AAE2C7Z3_9LAMI</name>
<dbReference type="PANTHER" id="PTHR31099">
    <property type="entry name" value="OS06G0165300 PROTEIN"/>
    <property type="match status" value="1"/>
</dbReference>
<dbReference type="EMBL" id="JACGWO010000013">
    <property type="protein sequence ID" value="KAK4412414.1"/>
    <property type="molecule type" value="Genomic_DNA"/>
</dbReference>
<feature type="compositionally biased region" description="Low complexity" evidence="2">
    <location>
        <begin position="260"/>
        <end position="280"/>
    </location>
</feature>
<keyword evidence="1" id="KW-0175">Coiled coil</keyword>
<feature type="compositionally biased region" description="Low complexity" evidence="2">
    <location>
        <begin position="238"/>
        <end position="250"/>
    </location>
</feature>
<dbReference type="PANTHER" id="PTHR31099:SF28">
    <property type="entry name" value="F5J5.12"/>
    <property type="match status" value="1"/>
</dbReference>
<evidence type="ECO:0000313" key="4">
    <source>
        <dbReference type="Proteomes" id="UP001293254"/>
    </source>
</evidence>
<comment type="caution">
    <text evidence="3">The sequence shown here is derived from an EMBL/GenBank/DDBJ whole genome shotgun (WGS) entry which is preliminary data.</text>
</comment>
<protein>
    <submittedName>
        <fullName evidence="3">Uncharacterized protein</fullName>
    </submittedName>
</protein>
<dbReference type="Proteomes" id="UP001293254">
    <property type="component" value="Unassembled WGS sequence"/>
</dbReference>
<organism evidence="3 4">
    <name type="scientific">Sesamum alatum</name>
    <dbReference type="NCBI Taxonomy" id="300844"/>
    <lineage>
        <taxon>Eukaryota</taxon>
        <taxon>Viridiplantae</taxon>
        <taxon>Streptophyta</taxon>
        <taxon>Embryophyta</taxon>
        <taxon>Tracheophyta</taxon>
        <taxon>Spermatophyta</taxon>
        <taxon>Magnoliopsida</taxon>
        <taxon>eudicotyledons</taxon>
        <taxon>Gunneridae</taxon>
        <taxon>Pentapetalae</taxon>
        <taxon>asterids</taxon>
        <taxon>lamiids</taxon>
        <taxon>Lamiales</taxon>
        <taxon>Pedaliaceae</taxon>
        <taxon>Sesamum</taxon>
    </lineage>
</organism>
<feature type="compositionally biased region" description="Low complexity" evidence="2">
    <location>
        <begin position="336"/>
        <end position="346"/>
    </location>
</feature>
<evidence type="ECO:0000313" key="3">
    <source>
        <dbReference type="EMBL" id="KAK4412414.1"/>
    </source>
</evidence>
<evidence type="ECO:0000256" key="1">
    <source>
        <dbReference type="SAM" id="Coils"/>
    </source>
</evidence>
<feature type="region of interest" description="Disordered" evidence="2">
    <location>
        <begin position="317"/>
        <end position="349"/>
    </location>
</feature>
<gene>
    <name evidence="3" type="ORF">Salat_2888400</name>
</gene>
<proteinExistence type="predicted"/>